<sequence length="415" mass="47335">MRRHLLMSCNFKRGKRNHYQQCQPKTDPYEMELNASLFVVHDPKIGYHMLISKVINSSQCSFNAENIKIDAEFSPSLTDVYRMLLLMMFLRPEADGRDTDILLVNGTLGESVTFPINIQELHQVINIAWVSKTSVALVQPGDSERTPKVTVTHKNYFERLNVSGQNYNLVISKLRMEDAGFYRADINMKNNDFTITKNYSLQVYRRLGKPKITQSLMTSMNSSCNVTLICSVEKEEKDVSYRWSPLGKEGNVLGIFQTPEDPELTYTCTAWNPVSNNSDSISTQQLCADNKMGLLHTHHTGLMMVLVVLFLLILILSAVLLFHLYKRRQGSSLKTFNKTSDAVSKKIVYEQIMLPRNTQPAENRIYDEISQSKVLSSKEESVNTIYSTVQYFDKMGKISTCDRKPLGTSSYEIVI</sequence>
<reference evidence="2" key="1">
    <citation type="submission" date="2025-08" db="UniProtKB">
        <authorList>
            <consortium name="RefSeq"/>
        </authorList>
    </citation>
    <scope>IDENTIFICATION</scope>
</reference>
<dbReference type="RefSeq" id="XP_042637826.1">
    <property type="nucleotide sequence ID" value="XM_042781892.1"/>
</dbReference>
<accession>A0AC54Z4I7</accession>
<evidence type="ECO:0000313" key="1">
    <source>
        <dbReference type="Proteomes" id="UP000694850"/>
    </source>
</evidence>
<name>A0AC54Z4I7_ORYAF</name>
<proteinExistence type="predicted"/>
<organism evidence="1 2">
    <name type="scientific">Orycteropus afer afer</name>
    <dbReference type="NCBI Taxonomy" id="1230840"/>
    <lineage>
        <taxon>Eukaryota</taxon>
        <taxon>Metazoa</taxon>
        <taxon>Chordata</taxon>
        <taxon>Craniata</taxon>
        <taxon>Vertebrata</taxon>
        <taxon>Euteleostomi</taxon>
        <taxon>Mammalia</taxon>
        <taxon>Eutheria</taxon>
        <taxon>Afrotheria</taxon>
        <taxon>Tubulidentata</taxon>
        <taxon>Orycteropodidae</taxon>
        <taxon>Orycteropus</taxon>
    </lineage>
</organism>
<keyword evidence="1" id="KW-1185">Reference proteome</keyword>
<dbReference type="Proteomes" id="UP000694850">
    <property type="component" value="Unplaced"/>
</dbReference>
<protein>
    <submittedName>
        <fullName evidence="2">SLAM family member 5</fullName>
    </submittedName>
</protein>
<gene>
    <name evidence="2" type="primary">CD84</name>
</gene>
<evidence type="ECO:0000313" key="2">
    <source>
        <dbReference type="RefSeq" id="XP_042637826.1"/>
    </source>
</evidence>